<reference evidence="1 2" key="1">
    <citation type="submission" date="2020-10" db="EMBL/GenBank/DDBJ databases">
        <title>Complete genome sequence of Paludibaculum fermentans P105T, a facultatively anaerobic acidobacterium capable of dissimilatory Fe(III) reduction.</title>
        <authorList>
            <person name="Dedysh S.N."/>
            <person name="Beletsky A.V."/>
            <person name="Kulichevskaya I.S."/>
            <person name="Mardanov A.V."/>
            <person name="Ravin N.V."/>
        </authorList>
    </citation>
    <scope>NUCLEOTIDE SEQUENCE [LARGE SCALE GENOMIC DNA]</scope>
    <source>
        <strain evidence="1 2">P105</strain>
    </source>
</reference>
<dbReference type="EMBL" id="CP063849">
    <property type="protein sequence ID" value="QOY90017.1"/>
    <property type="molecule type" value="Genomic_DNA"/>
</dbReference>
<name>A0A7S7NUE8_PALFE</name>
<dbReference type="KEGG" id="pfer:IRI77_08705"/>
<protein>
    <submittedName>
        <fullName evidence="1">Uncharacterized protein</fullName>
    </submittedName>
</protein>
<sequence length="177" mass="19273">MTSPRQTESLGVALRRTLNEPADVLWSGWHWKAALLSATVRALLFLAATLRSGWRAAAGAMAVEFLLRVATTGFCGAVTQSLRHVQPAWHGAMVSLVALPLGLQVLELVLHILRGTPHWRTGLWASTVFTILSTLFHLHCTRQGAYLTGAGGTSLRDDLRRTPDLVAGFLRVGLWKG</sequence>
<evidence type="ECO:0000313" key="2">
    <source>
        <dbReference type="Proteomes" id="UP000593892"/>
    </source>
</evidence>
<evidence type="ECO:0000313" key="1">
    <source>
        <dbReference type="EMBL" id="QOY90017.1"/>
    </source>
</evidence>
<dbReference type="AlphaFoldDB" id="A0A7S7NUE8"/>
<accession>A0A7S7NUE8</accession>
<dbReference type="Proteomes" id="UP000593892">
    <property type="component" value="Chromosome"/>
</dbReference>
<organism evidence="1 2">
    <name type="scientific">Paludibaculum fermentans</name>
    <dbReference type="NCBI Taxonomy" id="1473598"/>
    <lineage>
        <taxon>Bacteria</taxon>
        <taxon>Pseudomonadati</taxon>
        <taxon>Acidobacteriota</taxon>
        <taxon>Terriglobia</taxon>
        <taxon>Bryobacterales</taxon>
        <taxon>Bryobacteraceae</taxon>
        <taxon>Paludibaculum</taxon>
    </lineage>
</organism>
<keyword evidence="2" id="KW-1185">Reference proteome</keyword>
<dbReference type="RefSeq" id="WP_194451680.1">
    <property type="nucleotide sequence ID" value="NZ_CP063849.1"/>
</dbReference>
<proteinExistence type="predicted"/>
<gene>
    <name evidence="1" type="ORF">IRI77_08705</name>
</gene>